<evidence type="ECO:0000313" key="2">
    <source>
        <dbReference type="EMBL" id="KAJ7314196.1"/>
    </source>
</evidence>
<comment type="caution">
    <text evidence="2">The sequence shown here is derived from an EMBL/GenBank/DDBJ whole genome shotgun (WGS) entry which is preliminary data.</text>
</comment>
<dbReference type="EMBL" id="JARIHO010000068">
    <property type="protein sequence ID" value="KAJ7314196.1"/>
    <property type="molecule type" value="Genomic_DNA"/>
</dbReference>
<accession>A0AAD7ECY8</accession>
<feature type="non-terminal residue" evidence="2">
    <location>
        <position position="1"/>
    </location>
</feature>
<feature type="domain" description="F-box" evidence="1">
    <location>
        <begin position="34"/>
        <end position="101"/>
    </location>
</feature>
<name>A0AAD7ECY8_9AGAR</name>
<dbReference type="Pfam" id="PF12937">
    <property type="entry name" value="F-box-like"/>
    <property type="match status" value="1"/>
</dbReference>
<keyword evidence="3" id="KW-1185">Reference proteome</keyword>
<evidence type="ECO:0000259" key="1">
    <source>
        <dbReference type="Pfam" id="PF12937"/>
    </source>
</evidence>
<dbReference type="Proteomes" id="UP001218218">
    <property type="component" value="Unassembled WGS sequence"/>
</dbReference>
<dbReference type="Gene3D" id="1.20.1280.50">
    <property type="match status" value="1"/>
</dbReference>
<dbReference type="InterPro" id="IPR001810">
    <property type="entry name" value="F-box_dom"/>
</dbReference>
<organism evidence="2 3">
    <name type="scientific">Mycena albidolilacea</name>
    <dbReference type="NCBI Taxonomy" id="1033008"/>
    <lineage>
        <taxon>Eukaryota</taxon>
        <taxon>Fungi</taxon>
        <taxon>Dikarya</taxon>
        <taxon>Basidiomycota</taxon>
        <taxon>Agaricomycotina</taxon>
        <taxon>Agaricomycetes</taxon>
        <taxon>Agaricomycetidae</taxon>
        <taxon>Agaricales</taxon>
        <taxon>Marasmiineae</taxon>
        <taxon>Mycenaceae</taxon>
        <taxon>Mycena</taxon>
    </lineage>
</organism>
<reference evidence="2" key="1">
    <citation type="submission" date="2023-03" db="EMBL/GenBank/DDBJ databases">
        <title>Massive genome expansion in bonnet fungi (Mycena s.s.) driven by repeated elements and novel gene families across ecological guilds.</title>
        <authorList>
            <consortium name="Lawrence Berkeley National Laboratory"/>
            <person name="Harder C.B."/>
            <person name="Miyauchi S."/>
            <person name="Viragh M."/>
            <person name="Kuo A."/>
            <person name="Thoen E."/>
            <person name="Andreopoulos B."/>
            <person name="Lu D."/>
            <person name="Skrede I."/>
            <person name="Drula E."/>
            <person name="Henrissat B."/>
            <person name="Morin E."/>
            <person name="Kohler A."/>
            <person name="Barry K."/>
            <person name="LaButti K."/>
            <person name="Morin E."/>
            <person name="Salamov A."/>
            <person name="Lipzen A."/>
            <person name="Mereny Z."/>
            <person name="Hegedus B."/>
            <person name="Baldrian P."/>
            <person name="Stursova M."/>
            <person name="Weitz H."/>
            <person name="Taylor A."/>
            <person name="Grigoriev I.V."/>
            <person name="Nagy L.G."/>
            <person name="Martin F."/>
            <person name="Kauserud H."/>
        </authorList>
    </citation>
    <scope>NUCLEOTIDE SEQUENCE</scope>
    <source>
        <strain evidence="2">CBHHK002</strain>
    </source>
</reference>
<evidence type="ECO:0000313" key="3">
    <source>
        <dbReference type="Proteomes" id="UP001218218"/>
    </source>
</evidence>
<dbReference type="AlphaFoldDB" id="A0AAD7ECY8"/>
<gene>
    <name evidence="2" type="ORF">DFH08DRAFT_716870</name>
</gene>
<proteinExistence type="predicted"/>
<sequence>DTEISLRSALEKLGVDREILHAYYDVCRGVLPPIQSLPAEVFLDIFALCSPKLSKYDASSDYREAPLMELRRLMKFPLQLSQVCSRWRRLVVDTPGLWSSIQGVCRLWPGSKKEQILEILQTIMDRSGNLPLTIEIQTHPGHALELARLAQSSERWVTVAFIGAVIHLRPISSVQGRLPLLKSLELRSWGTQRLALEAFAVAPRLTELRISGSIEGLEQLPLHQIRRLTMVI</sequence>
<protein>
    <recommendedName>
        <fullName evidence="1">F-box domain-containing protein</fullName>
    </recommendedName>
</protein>